<name>A0ABT9VJA6_9BACI</name>
<dbReference type="Gene3D" id="3.20.20.140">
    <property type="entry name" value="Metal-dependent hydrolases"/>
    <property type="match status" value="1"/>
</dbReference>
<proteinExistence type="inferred from homology"/>
<dbReference type="Proteomes" id="UP001225646">
    <property type="component" value="Unassembled WGS sequence"/>
</dbReference>
<dbReference type="PANTHER" id="PTHR21039:SF0">
    <property type="entry name" value="HISTIDINOL-PHOSPHATASE"/>
    <property type="match status" value="1"/>
</dbReference>
<reference evidence="10 11" key="1">
    <citation type="submission" date="2023-07" db="EMBL/GenBank/DDBJ databases">
        <title>Genomic Encyclopedia of Type Strains, Phase IV (KMG-IV): sequencing the most valuable type-strain genomes for metagenomic binning, comparative biology and taxonomic classification.</title>
        <authorList>
            <person name="Goeker M."/>
        </authorList>
    </citation>
    <scope>NUCLEOTIDE SEQUENCE [LARGE SCALE GENOMIC DNA]</scope>
    <source>
        <strain evidence="10 11">DSM 19092</strain>
    </source>
</reference>
<feature type="domain" description="PHP" evidence="9">
    <location>
        <begin position="4"/>
        <end position="213"/>
    </location>
</feature>
<keyword evidence="11" id="KW-1185">Reference proteome</keyword>
<dbReference type="NCBIfam" id="TIGR01856">
    <property type="entry name" value="hisJ_fam"/>
    <property type="match status" value="1"/>
</dbReference>
<dbReference type="InterPro" id="IPR016195">
    <property type="entry name" value="Pol/histidinol_Pase-like"/>
</dbReference>
<accession>A0ABT9VJA6</accession>
<gene>
    <name evidence="10" type="ORF">J2S06_000120</name>
</gene>
<evidence type="ECO:0000256" key="2">
    <source>
        <dbReference type="ARBA" id="ARBA00009152"/>
    </source>
</evidence>
<organism evidence="10 11">
    <name type="scientific">Aeribacillus alveayuensis</name>
    <dbReference type="NCBI Taxonomy" id="279215"/>
    <lineage>
        <taxon>Bacteria</taxon>
        <taxon>Bacillati</taxon>
        <taxon>Bacillota</taxon>
        <taxon>Bacilli</taxon>
        <taxon>Bacillales</taxon>
        <taxon>Bacillaceae</taxon>
        <taxon>Aeribacillus</taxon>
    </lineage>
</organism>
<dbReference type="EMBL" id="JAUSTR010000001">
    <property type="protein sequence ID" value="MDQ0161050.1"/>
    <property type="molecule type" value="Genomic_DNA"/>
</dbReference>
<dbReference type="NCBIfam" id="NF005996">
    <property type="entry name" value="PRK08123.1"/>
    <property type="match status" value="1"/>
</dbReference>
<dbReference type="InterPro" id="IPR004013">
    <property type="entry name" value="PHP_dom"/>
</dbReference>
<dbReference type="EC" id="3.1.3.15" evidence="3 8"/>
<dbReference type="PANTHER" id="PTHR21039">
    <property type="entry name" value="HISTIDINOL PHOSPHATASE-RELATED"/>
    <property type="match status" value="1"/>
</dbReference>
<comment type="similarity">
    <text evidence="2 8">Belongs to the PHP hydrolase family. HisK subfamily.</text>
</comment>
<evidence type="ECO:0000256" key="3">
    <source>
        <dbReference type="ARBA" id="ARBA00013085"/>
    </source>
</evidence>
<evidence type="ECO:0000256" key="8">
    <source>
        <dbReference type="RuleBase" id="RU366003"/>
    </source>
</evidence>
<keyword evidence="6 8" id="KW-0368">Histidine biosynthesis</keyword>
<sequence length="266" mass="30782">MKIDGHVHTLFCPHGSNDDFILYIEQAIKNGFQSISFTEHAPLPEGFIDPTPEKDSAMPLEKLDDYIHQLKELKREFKNDIEIKIGLEVDFITGYEKETEKLLNDYGPELDDGILSVHFLKALDKYYCLDFDAETFDRLIHLTGGVTNVYQLYFHTVWQAVVSDLGLYKPKRLGHLTLVRKFQKLFPENNSHFYWIEKIFHEMAKRDMELDVNVAGLRKEYCGEIYPPENIIQMATQQKIPLVYGSDAHSAKDVGANYDDFLKAIL</sequence>
<dbReference type="GO" id="GO:0004401">
    <property type="term" value="F:histidinol-phosphatase activity"/>
    <property type="evidence" value="ECO:0007669"/>
    <property type="project" value="UniProtKB-EC"/>
</dbReference>
<comment type="catalytic activity">
    <reaction evidence="7 8">
        <text>L-histidinol phosphate + H2O = L-histidinol + phosphate</text>
        <dbReference type="Rhea" id="RHEA:14465"/>
        <dbReference type="ChEBI" id="CHEBI:15377"/>
        <dbReference type="ChEBI" id="CHEBI:43474"/>
        <dbReference type="ChEBI" id="CHEBI:57699"/>
        <dbReference type="ChEBI" id="CHEBI:57980"/>
        <dbReference type="EC" id="3.1.3.15"/>
    </reaction>
</comment>
<comment type="caution">
    <text evidence="10">The sequence shown here is derived from an EMBL/GenBank/DDBJ whole genome shotgun (WGS) entry which is preliminary data.</text>
</comment>
<comment type="pathway">
    <text evidence="1 8">Amino-acid biosynthesis; L-histidine biosynthesis; L-histidine from 5-phospho-alpha-D-ribose 1-diphosphate: step 8/9.</text>
</comment>
<evidence type="ECO:0000313" key="11">
    <source>
        <dbReference type="Proteomes" id="UP001225646"/>
    </source>
</evidence>
<evidence type="ECO:0000256" key="6">
    <source>
        <dbReference type="ARBA" id="ARBA00023102"/>
    </source>
</evidence>
<evidence type="ECO:0000313" key="10">
    <source>
        <dbReference type="EMBL" id="MDQ0161050.1"/>
    </source>
</evidence>
<dbReference type="InterPro" id="IPR010140">
    <property type="entry name" value="Histidinol_P_phosphatase_HisJ"/>
</dbReference>
<evidence type="ECO:0000256" key="4">
    <source>
        <dbReference type="ARBA" id="ARBA00022605"/>
    </source>
</evidence>
<keyword evidence="4 8" id="KW-0028">Amino-acid biosynthesis</keyword>
<dbReference type="CDD" id="cd12110">
    <property type="entry name" value="PHP_HisPPase_Hisj_like"/>
    <property type="match status" value="1"/>
</dbReference>
<dbReference type="SUPFAM" id="SSF89550">
    <property type="entry name" value="PHP domain-like"/>
    <property type="match status" value="1"/>
</dbReference>
<protein>
    <recommendedName>
        <fullName evidence="3 8">Histidinol-phosphatase</fullName>
        <shortName evidence="8">HolPase</shortName>
        <ecNumber evidence="3 8">3.1.3.15</ecNumber>
    </recommendedName>
</protein>
<evidence type="ECO:0000256" key="5">
    <source>
        <dbReference type="ARBA" id="ARBA00022801"/>
    </source>
</evidence>
<dbReference type="Pfam" id="PF02811">
    <property type="entry name" value="PHP"/>
    <property type="match status" value="1"/>
</dbReference>
<evidence type="ECO:0000256" key="7">
    <source>
        <dbReference type="ARBA" id="ARBA00049158"/>
    </source>
</evidence>
<keyword evidence="5 8" id="KW-0378">Hydrolase</keyword>
<evidence type="ECO:0000256" key="1">
    <source>
        <dbReference type="ARBA" id="ARBA00004970"/>
    </source>
</evidence>
<evidence type="ECO:0000259" key="9">
    <source>
        <dbReference type="Pfam" id="PF02811"/>
    </source>
</evidence>